<sequence>MDNWLPTLIVATPEQGFDLAFKLSRMAVKKAQPSEDVREKVRKDYEDDAESLIAISQVVAINFQTIAAANGYWR</sequence>
<keyword evidence="2" id="KW-1185">Reference proteome</keyword>
<gene>
    <name evidence="1" type="ORF">GON01_13625</name>
</gene>
<protein>
    <submittedName>
        <fullName evidence="1">Peroxidase</fullName>
    </submittedName>
</protein>
<reference evidence="1 2" key="1">
    <citation type="submission" date="2019-12" db="EMBL/GenBank/DDBJ databases">
        <authorList>
            <person name="Huq M.A."/>
        </authorList>
    </citation>
    <scope>NUCLEOTIDE SEQUENCE [LARGE SCALE GENOMIC DNA]</scope>
    <source>
        <strain evidence="1 2">MAH-20</strain>
    </source>
</reference>
<organism evidence="1 2">
    <name type="scientific">Sphingomonas horti</name>
    <dbReference type="NCBI Taxonomy" id="2682842"/>
    <lineage>
        <taxon>Bacteria</taxon>
        <taxon>Pseudomonadati</taxon>
        <taxon>Pseudomonadota</taxon>
        <taxon>Alphaproteobacteria</taxon>
        <taxon>Sphingomonadales</taxon>
        <taxon>Sphingomonadaceae</taxon>
        <taxon>Sphingomonas</taxon>
    </lineage>
</organism>
<proteinExistence type="predicted"/>
<accession>A0A6I4J2W7</accession>
<evidence type="ECO:0000313" key="2">
    <source>
        <dbReference type="Proteomes" id="UP000441389"/>
    </source>
</evidence>
<dbReference type="EMBL" id="WQMS01000016">
    <property type="protein sequence ID" value="MVO78970.1"/>
    <property type="molecule type" value="Genomic_DNA"/>
</dbReference>
<dbReference type="RefSeq" id="WP_157027917.1">
    <property type="nucleotide sequence ID" value="NZ_WQMS01000016.1"/>
</dbReference>
<dbReference type="InterPro" id="IPR038125">
    <property type="entry name" value="HTHP_sf"/>
</dbReference>
<dbReference type="Proteomes" id="UP000441389">
    <property type="component" value="Unassembled WGS sequence"/>
</dbReference>
<keyword evidence="1" id="KW-0575">Peroxidase</keyword>
<dbReference type="AlphaFoldDB" id="A0A6I4J2W7"/>
<evidence type="ECO:0000313" key="1">
    <source>
        <dbReference type="EMBL" id="MVO78970.1"/>
    </source>
</evidence>
<keyword evidence="1" id="KW-0560">Oxidoreductase</keyword>
<dbReference type="Gene3D" id="6.10.80.10">
    <property type="entry name" value="Hexameric tyrosine-coordinated heme protein (HTHP)"/>
    <property type="match status" value="1"/>
</dbReference>
<dbReference type="Pfam" id="PF11534">
    <property type="entry name" value="HTHP"/>
    <property type="match status" value="1"/>
</dbReference>
<comment type="caution">
    <text evidence="1">The sequence shown here is derived from an EMBL/GenBank/DDBJ whole genome shotgun (WGS) entry which is preliminary data.</text>
</comment>
<dbReference type="InterPro" id="IPR021111">
    <property type="entry name" value="Hexamer_Tyr-coord_heme_pr_HTHP"/>
</dbReference>
<dbReference type="GO" id="GO:0004601">
    <property type="term" value="F:peroxidase activity"/>
    <property type="evidence" value="ECO:0007669"/>
    <property type="project" value="UniProtKB-KW"/>
</dbReference>
<name>A0A6I4J2W7_9SPHN</name>